<dbReference type="AlphaFoldDB" id="A0A7H9DYI9"/>
<dbReference type="KEGG" id="efal:FH779_07885"/>
<dbReference type="InterPro" id="IPR027417">
    <property type="entry name" value="P-loop_NTPase"/>
</dbReference>
<evidence type="ECO:0000313" key="2">
    <source>
        <dbReference type="EMBL" id="QLL59831.1"/>
    </source>
</evidence>
<keyword evidence="3" id="KW-1185">Reference proteome</keyword>
<accession>A0A7H9DYI9</accession>
<gene>
    <name evidence="2" type="ORF">FH779_07885</name>
</gene>
<protein>
    <submittedName>
        <fullName evidence="2">NTPase</fullName>
    </submittedName>
</protein>
<proteinExistence type="predicted"/>
<organism evidence="2 3">
    <name type="scientific">Empedobacter falsenii</name>
    <dbReference type="NCBI Taxonomy" id="343874"/>
    <lineage>
        <taxon>Bacteria</taxon>
        <taxon>Pseudomonadati</taxon>
        <taxon>Bacteroidota</taxon>
        <taxon>Flavobacteriia</taxon>
        <taxon>Flavobacteriales</taxon>
        <taxon>Weeksellaceae</taxon>
        <taxon>Empedobacter</taxon>
    </lineage>
</organism>
<dbReference type="Proteomes" id="UP000510643">
    <property type="component" value="Chromosome"/>
</dbReference>
<dbReference type="EMBL" id="CP040908">
    <property type="protein sequence ID" value="QLL59831.1"/>
    <property type="molecule type" value="Genomic_DNA"/>
</dbReference>
<dbReference type="RefSeq" id="WP_180906817.1">
    <property type="nucleotide sequence ID" value="NZ_JACLFP010000001.1"/>
</dbReference>
<dbReference type="Gene3D" id="3.40.50.300">
    <property type="entry name" value="P-loop containing nucleotide triphosphate hydrolases"/>
    <property type="match status" value="1"/>
</dbReference>
<feature type="domain" description="KAP NTPase" evidence="1">
    <location>
        <begin position="22"/>
        <end position="283"/>
    </location>
</feature>
<name>A0A7H9DYI9_9FLAO</name>
<reference evidence="2 3" key="1">
    <citation type="submission" date="2019-06" db="EMBL/GenBank/DDBJ databases">
        <title>Emergence of pandrug resistant Empedobacter falsenii in China.</title>
        <authorList>
            <person name="Dong N."/>
            <person name="Chen S."/>
            <person name="Zhang R."/>
        </authorList>
    </citation>
    <scope>NUCLEOTIDE SEQUENCE [LARGE SCALE GENOMIC DNA]</scope>
    <source>
        <strain evidence="2 3">1681-1</strain>
    </source>
</reference>
<dbReference type="Pfam" id="PF07693">
    <property type="entry name" value="KAP_NTPase"/>
    <property type="match status" value="1"/>
</dbReference>
<sequence>MIKHDDVEIDKKYPFNNCKLDREKYATVLTSLIENYGDGFVLALNNKWGAGKTTFVKMWEQMLTNKGYETIYFNAWENDFEDNPLTALIGELNIIKKEESITFNKVVSSAAKLSKNILPAIAKGVLNKYVDSELIIDVVHESIKTATEIFEADVNDYVKRKESIKEFRKSLGDFVANNFNGKPLIFFIDELDRCRPNYSVSLLEQVKHFFNVPNIIFVLSIDKIQLGHAICGVYGSEKIDANQYLKRFIDVEFEIPQPDKNKFFEYLYDYYDFDSFLNSNERIKIREFQYDRDGFMKSLKNYIGILNLREQEKIMSHIRISLKTLSTNKYLIPDFLCFIIYCKFIQNDFYLGLSNKTLKMADAHTKMFEILTDLNFDNRDCIKIEAYFLNYYNSYLNNGYGEKVYVFNREISNYELNIKSKFNSEELMKFYEYYNDYGYRGELDLNLDYFINVIDLTYNPIVNI</sequence>
<evidence type="ECO:0000259" key="1">
    <source>
        <dbReference type="Pfam" id="PF07693"/>
    </source>
</evidence>
<dbReference type="InterPro" id="IPR011646">
    <property type="entry name" value="KAP_P-loop"/>
</dbReference>
<dbReference type="SUPFAM" id="SSF52540">
    <property type="entry name" value="P-loop containing nucleoside triphosphate hydrolases"/>
    <property type="match status" value="1"/>
</dbReference>
<evidence type="ECO:0000313" key="3">
    <source>
        <dbReference type="Proteomes" id="UP000510643"/>
    </source>
</evidence>